<dbReference type="FunFam" id="3.40.50.1100:FF:000005">
    <property type="entry name" value="Threonine dehydratase catabolic"/>
    <property type="match status" value="1"/>
</dbReference>
<gene>
    <name evidence="10" type="ORF">EDM56_05065</name>
</gene>
<evidence type="ECO:0000256" key="4">
    <source>
        <dbReference type="ARBA" id="ARBA00012096"/>
    </source>
</evidence>
<dbReference type="AlphaFoldDB" id="A0A3M8DTA4"/>
<dbReference type="PANTHER" id="PTHR48078:SF6">
    <property type="entry name" value="L-THREONINE DEHYDRATASE CATABOLIC TDCB"/>
    <property type="match status" value="1"/>
</dbReference>
<evidence type="ECO:0000256" key="5">
    <source>
        <dbReference type="ARBA" id="ARBA00022898"/>
    </source>
</evidence>
<dbReference type="GO" id="GO:0030170">
    <property type="term" value="F:pyridoxal phosphate binding"/>
    <property type="evidence" value="ECO:0007669"/>
    <property type="project" value="InterPro"/>
</dbReference>
<dbReference type="Pfam" id="PF00291">
    <property type="entry name" value="PALP"/>
    <property type="match status" value="1"/>
</dbReference>
<protein>
    <recommendedName>
        <fullName evidence="4">threonine ammonia-lyase</fullName>
        <ecNumber evidence="4">4.3.1.19</ecNumber>
    </recommendedName>
    <alternativeName>
        <fullName evidence="8">Threonine deaminase</fullName>
    </alternativeName>
</protein>
<dbReference type="GO" id="GO:0006567">
    <property type="term" value="P:L-threonine catabolic process"/>
    <property type="evidence" value="ECO:0007669"/>
    <property type="project" value="TreeGrafter"/>
</dbReference>
<evidence type="ECO:0000256" key="1">
    <source>
        <dbReference type="ARBA" id="ARBA00001274"/>
    </source>
</evidence>
<dbReference type="InterPro" id="IPR036052">
    <property type="entry name" value="TrpB-like_PALP_sf"/>
</dbReference>
<comment type="function">
    <text evidence="7">Catalyzes the anaerobic formation of alpha-ketobutyrate and ammonia from threonine in a two-step reaction. The first step involved a dehydration of threonine and a production of enamine intermediates (aminocrotonate), which tautomerizes to its imine form (iminobutyrate). Both intermediates are unstable and short-lived. The second step is the nonenzymatic hydrolysis of the enamine/imine intermediates to form 2-ketobutyrate and free ammonia. In the low water environment of the cell, the second step is accelerated by RidA.</text>
</comment>
<evidence type="ECO:0000313" key="11">
    <source>
        <dbReference type="Proteomes" id="UP000271031"/>
    </source>
</evidence>
<dbReference type="SUPFAM" id="SSF53686">
    <property type="entry name" value="Tryptophan synthase beta subunit-like PLP-dependent enzymes"/>
    <property type="match status" value="1"/>
</dbReference>
<dbReference type="Proteomes" id="UP000271031">
    <property type="component" value="Unassembled WGS sequence"/>
</dbReference>
<dbReference type="GO" id="GO:0009097">
    <property type="term" value="P:isoleucine biosynthetic process"/>
    <property type="evidence" value="ECO:0007669"/>
    <property type="project" value="TreeGrafter"/>
</dbReference>
<dbReference type="RefSeq" id="WP_122916805.1">
    <property type="nucleotide sequence ID" value="NZ_RHHQ01000005.1"/>
</dbReference>
<dbReference type="InterPro" id="IPR000634">
    <property type="entry name" value="Ser/Thr_deHydtase_PyrdxlP-BS"/>
</dbReference>
<dbReference type="OrthoDB" id="9811476at2"/>
<dbReference type="GO" id="GO:0004794">
    <property type="term" value="F:threonine deaminase activity"/>
    <property type="evidence" value="ECO:0007669"/>
    <property type="project" value="UniProtKB-EC"/>
</dbReference>
<organism evidence="10 11">
    <name type="scientific">Brevibacillus fluminis</name>
    <dbReference type="NCBI Taxonomy" id="511487"/>
    <lineage>
        <taxon>Bacteria</taxon>
        <taxon>Bacillati</taxon>
        <taxon>Bacillota</taxon>
        <taxon>Bacilli</taxon>
        <taxon>Bacillales</taxon>
        <taxon>Paenibacillaceae</taxon>
        <taxon>Brevibacillus</taxon>
    </lineage>
</organism>
<keyword evidence="11" id="KW-1185">Reference proteome</keyword>
<dbReference type="InterPro" id="IPR050147">
    <property type="entry name" value="Ser/Thr_Dehydratase"/>
</dbReference>
<evidence type="ECO:0000313" key="10">
    <source>
        <dbReference type="EMBL" id="RNB91413.1"/>
    </source>
</evidence>
<keyword evidence="6" id="KW-0456">Lyase</keyword>
<dbReference type="GO" id="GO:0006565">
    <property type="term" value="P:L-serine catabolic process"/>
    <property type="evidence" value="ECO:0007669"/>
    <property type="project" value="TreeGrafter"/>
</dbReference>
<evidence type="ECO:0000256" key="2">
    <source>
        <dbReference type="ARBA" id="ARBA00001933"/>
    </source>
</evidence>
<comment type="catalytic activity">
    <reaction evidence="1">
        <text>L-threonine = 2-oxobutanoate + NH4(+)</text>
        <dbReference type="Rhea" id="RHEA:22108"/>
        <dbReference type="ChEBI" id="CHEBI:16763"/>
        <dbReference type="ChEBI" id="CHEBI:28938"/>
        <dbReference type="ChEBI" id="CHEBI:57926"/>
        <dbReference type="EC" id="4.3.1.19"/>
    </reaction>
</comment>
<sequence>MLNVSLLSVLQAKKRIEHEVLKTPLLASPILSEHVGADVWLKLENLQKTGSFKLRGATNKIASLTEEELARGVITASAGNHAQGVAYAAKRKGVSALIVVPKTAPETKRAGIQRYGAELVVFGDNYDEAEVHAYKLAEETGRTFVHAFEDNEIISGQGTVALEALLEEPDFDAIVVPAGGGGLICGIATTAKALNPAIEVIGIQTHASPPWYYSFKEGKLADVEYSDSLADGLHGGISQGNLDLALKIVDDFILVEEEQVAHAMYWLAKEHHYMVEGSGAVGIAALLHGHLPHLKGKKVLTIVSGSNVDAAKLGKIIGSYS</sequence>
<reference evidence="10 11" key="1">
    <citation type="submission" date="2018-10" db="EMBL/GenBank/DDBJ databases">
        <title>Phylogenomics of Brevibacillus.</title>
        <authorList>
            <person name="Dunlap C."/>
        </authorList>
    </citation>
    <scope>NUCLEOTIDE SEQUENCE [LARGE SCALE GENOMIC DNA]</scope>
    <source>
        <strain evidence="10 11">JCM 15716</strain>
    </source>
</reference>
<dbReference type="PROSITE" id="PS00165">
    <property type="entry name" value="DEHYDRATASE_SER_THR"/>
    <property type="match status" value="1"/>
</dbReference>
<dbReference type="GO" id="GO:0003941">
    <property type="term" value="F:L-serine ammonia-lyase activity"/>
    <property type="evidence" value="ECO:0007669"/>
    <property type="project" value="TreeGrafter"/>
</dbReference>
<keyword evidence="5" id="KW-0663">Pyridoxal phosphate</keyword>
<dbReference type="InterPro" id="IPR001926">
    <property type="entry name" value="TrpB-like_PALP"/>
</dbReference>
<comment type="cofactor">
    <cofactor evidence="2">
        <name>pyridoxal 5'-phosphate</name>
        <dbReference type="ChEBI" id="CHEBI:597326"/>
    </cofactor>
</comment>
<dbReference type="EMBL" id="RHHQ01000005">
    <property type="protein sequence ID" value="RNB91413.1"/>
    <property type="molecule type" value="Genomic_DNA"/>
</dbReference>
<evidence type="ECO:0000256" key="3">
    <source>
        <dbReference type="ARBA" id="ARBA00010869"/>
    </source>
</evidence>
<proteinExistence type="inferred from homology"/>
<comment type="caution">
    <text evidence="10">The sequence shown here is derived from an EMBL/GenBank/DDBJ whole genome shotgun (WGS) entry which is preliminary data.</text>
</comment>
<evidence type="ECO:0000256" key="7">
    <source>
        <dbReference type="ARBA" id="ARBA00025527"/>
    </source>
</evidence>
<dbReference type="Gene3D" id="3.40.50.1100">
    <property type="match status" value="2"/>
</dbReference>
<comment type="similarity">
    <text evidence="3">Belongs to the serine/threonine dehydratase family.</text>
</comment>
<dbReference type="PANTHER" id="PTHR48078">
    <property type="entry name" value="THREONINE DEHYDRATASE, MITOCHONDRIAL-RELATED"/>
    <property type="match status" value="1"/>
</dbReference>
<name>A0A3M8DTA4_9BACL</name>
<evidence type="ECO:0000259" key="9">
    <source>
        <dbReference type="Pfam" id="PF00291"/>
    </source>
</evidence>
<dbReference type="EC" id="4.3.1.19" evidence="4"/>
<evidence type="ECO:0000256" key="6">
    <source>
        <dbReference type="ARBA" id="ARBA00023239"/>
    </source>
</evidence>
<evidence type="ECO:0000256" key="8">
    <source>
        <dbReference type="ARBA" id="ARBA00031427"/>
    </source>
</evidence>
<feature type="domain" description="Tryptophan synthase beta chain-like PALP" evidence="9">
    <location>
        <begin position="18"/>
        <end position="305"/>
    </location>
</feature>
<accession>A0A3M8DTA4</accession>
<dbReference type="CDD" id="cd01562">
    <property type="entry name" value="Thr-dehyd"/>
    <property type="match status" value="1"/>
</dbReference>